<sequence length="217" mass="24534">MFEVLNARPLRQVYLLEESRQDQDGRQSPQPLRIPTHAAQEFIAPFLTEKGLAKLVGGGTDSYFPLDATTSMTPTDTHGHLRRFLRDNFRFGTTHDIYGFLTPLSSANLHNNSWTQEEGQLLLETLTSTQEEGQLLLETLTSNIGRLRIAEIVTWPQVSPTAGMSREILSFQRGLIPLLRYMSSDFVVQSTLRTQAKYASLMSSYMECTELLLANYT</sequence>
<dbReference type="EMBL" id="LVVM01001402">
    <property type="protein sequence ID" value="OJA18640.1"/>
    <property type="molecule type" value="Genomic_DNA"/>
</dbReference>
<comment type="caution">
    <text evidence="1">The sequence shown here is derived from an EMBL/GenBank/DDBJ whole genome shotgun (WGS) entry which is preliminary data.</text>
</comment>
<dbReference type="Proteomes" id="UP000183567">
    <property type="component" value="Unassembled WGS sequence"/>
</dbReference>
<accession>A0A1J8QYR4</accession>
<dbReference type="OrthoDB" id="3212436at2759"/>
<protein>
    <submittedName>
        <fullName evidence="1">Uncharacterized protein</fullName>
    </submittedName>
</protein>
<evidence type="ECO:0000313" key="1">
    <source>
        <dbReference type="EMBL" id="OJA18640.1"/>
    </source>
</evidence>
<evidence type="ECO:0000313" key="2">
    <source>
        <dbReference type="Proteomes" id="UP000183567"/>
    </source>
</evidence>
<keyword evidence="2" id="KW-1185">Reference proteome</keyword>
<dbReference type="AlphaFoldDB" id="A0A1J8QYR4"/>
<dbReference type="STRING" id="180088.A0A1J8QYR4"/>
<name>A0A1J8QYR4_9AGAM</name>
<proteinExistence type="predicted"/>
<gene>
    <name evidence="1" type="ORF">AZE42_01785</name>
</gene>
<organism evidence="1 2">
    <name type="scientific">Rhizopogon vesiculosus</name>
    <dbReference type="NCBI Taxonomy" id="180088"/>
    <lineage>
        <taxon>Eukaryota</taxon>
        <taxon>Fungi</taxon>
        <taxon>Dikarya</taxon>
        <taxon>Basidiomycota</taxon>
        <taxon>Agaricomycotina</taxon>
        <taxon>Agaricomycetes</taxon>
        <taxon>Agaricomycetidae</taxon>
        <taxon>Boletales</taxon>
        <taxon>Suillineae</taxon>
        <taxon>Rhizopogonaceae</taxon>
        <taxon>Rhizopogon</taxon>
    </lineage>
</organism>
<reference evidence="1 2" key="1">
    <citation type="submission" date="2016-03" db="EMBL/GenBank/DDBJ databases">
        <title>Comparative genomics of the ectomycorrhizal sister species Rhizopogon vinicolor and Rhizopogon vesiculosus (Basidiomycota: Boletales) reveals a divergence of the mating type B locus.</title>
        <authorList>
            <person name="Mujic A.B."/>
            <person name="Kuo A."/>
            <person name="Tritt A."/>
            <person name="Lipzen A."/>
            <person name="Chen C."/>
            <person name="Johnson J."/>
            <person name="Sharma A."/>
            <person name="Barry K."/>
            <person name="Grigoriev I.V."/>
            <person name="Spatafora J.W."/>
        </authorList>
    </citation>
    <scope>NUCLEOTIDE SEQUENCE [LARGE SCALE GENOMIC DNA]</scope>
    <source>
        <strain evidence="1 2">AM-OR11-056</strain>
    </source>
</reference>